<evidence type="ECO:0000313" key="10">
    <source>
        <dbReference type="Proteomes" id="UP000292445"/>
    </source>
</evidence>
<comment type="caution">
    <text evidence="9">The sequence shown here is derived from an EMBL/GenBank/DDBJ whole genome shotgun (WGS) entry which is preliminary data.</text>
</comment>
<keyword evidence="3 7" id="KW-0997">Cell inner membrane</keyword>
<feature type="transmembrane region" description="Helical" evidence="7">
    <location>
        <begin position="29"/>
        <end position="49"/>
    </location>
</feature>
<evidence type="ECO:0000256" key="4">
    <source>
        <dbReference type="ARBA" id="ARBA00022692"/>
    </source>
</evidence>
<feature type="domain" description="TRAP C4-dicarboxylate transport system permease DctM subunit" evidence="8">
    <location>
        <begin position="16"/>
        <end position="432"/>
    </location>
</feature>
<dbReference type="RefSeq" id="WP_242621606.1">
    <property type="nucleotide sequence ID" value="NZ_SGXC01000003.1"/>
</dbReference>
<dbReference type="InterPro" id="IPR010656">
    <property type="entry name" value="DctM"/>
</dbReference>
<accession>A0A4Q7N968</accession>
<dbReference type="InterPro" id="IPR004681">
    <property type="entry name" value="TRAP_DctM"/>
</dbReference>
<name>A0A4Q7N968_9BURK</name>
<feature type="transmembrane region" description="Helical" evidence="7">
    <location>
        <begin position="323"/>
        <end position="356"/>
    </location>
</feature>
<protein>
    <recommendedName>
        <fullName evidence="7">TRAP transporter large permease protein</fullName>
    </recommendedName>
</protein>
<sequence>MTIMSDLVIGALALFGMVGLIYAGMHVAIALAVCSFLGVLAIKGSFLITGRMLALAATESIDSYIFGVVPLFVLMGFVVSQADIGRDAFDVANRMLGRIKGGLGIATVGANAIFAAITGISIASAAVFTRVAVPEMLRHGYTKRFAYGIVAGSSVLGMLIPPSLLLILYGILTEQSVGDLFLAGVVPGIVLAIAFGLGVYWLARNRPDFAGSSISEDVVPLSAAAMGRKALPIVLLIGLVLGGIYGGFFTPTEAGAVGALGAIVIGLFRRALPPGRIWRVLTDTGQVTAAICFLIIAASMYSRMLSLSGLPEFLSAALAASDIGYWGIIIAYVLLIVAMGTILDSSSILLIVVPLFYPIMKAFGIDPIWFGIVTVIAVEVGLLTPPFGLSVYVIKGTSPDRTLKLGEIFHGALPFAAIMLAVLALILVFPWLATGLLGR</sequence>
<feature type="transmembrane region" description="Helical" evidence="7">
    <location>
        <begin position="7"/>
        <end position="23"/>
    </location>
</feature>
<evidence type="ECO:0000313" key="9">
    <source>
        <dbReference type="EMBL" id="RZS78676.1"/>
    </source>
</evidence>
<comment type="function">
    <text evidence="7">Part of the tripartite ATP-independent periplasmic (TRAP) transport system.</text>
</comment>
<keyword evidence="5 7" id="KW-1133">Transmembrane helix</keyword>
<keyword evidence="6 7" id="KW-0472">Membrane</keyword>
<evidence type="ECO:0000256" key="5">
    <source>
        <dbReference type="ARBA" id="ARBA00022989"/>
    </source>
</evidence>
<organism evidence="9 10">
    <name type="scientific">Pigmentiphaga kullae</name>
    <dbReference type="NCBI Taxonomy" id="151784"/>
    <lineage>
        <taxon>Bacteria</taxon>
        <taxon>Pseudomonadati</taxon>
        <taxon>Pseudomonadota</taxon>
        <taxon>Betaproteobacteria</taxon>
        <taxon>Burkholderiales</taxon>
        <taxon>Alcaligenaceae</taxon>
        <taxon>Pigmentiphaga</taxon>
    </lineage>
</organism>
<evidence type="ECO:0000256" key="6">
    <source>
        <dbReference type="ARBA" id="ARBA00023136"/>
    </source>
</evidence>
<feature type="transmembrane region" description="Helical" evidence="7">
    <location>
        <begin position="145"/>
        <end position="169"/>
    </location>
</feature>
<feature type="transmembrane region" description="Helical" evidence="7">
    <location>
        <begin position="408"/>
        <end position="433"/>
    </location>
</feature>
<dbReference type="GO" id="GO:0022857">
    <property type="term" value="F:transmembrane transporter activity"/>
    <property type="evidence" value="ECO:0007669"/>
    <property type="project" value="UniProtKB-UniRule"/>
</dbReference>
<dbReference type="Pfam" id="PF06808">
    <property type="entry name" value="DctM"/>
    <property type="match status" value="1"/>
</dbReference>
<gene>
    <name evidence="9" type="ORF">EV675_5332</name>
</gene>
<proteinExistence type="inferred from homology"/>
<comment type="similarity">
    <text evidence="7">Belongs to the TRAP transporter large permease family.</text>
</comment>
<feature type="transmembrane region" description="Helical" evidence="7">
    <location>
        <begin position="284"/>
        <end position="303"/>
    </location>
</feature>
<keyword evidence="2" id="KW-1003">Cell membrane</keyword>
<dbReference type="PIRSF" id="PIRSF006066">
    <property type="entry name" value="HI0050"/>
    <property type="match status" value="1"/>
</dbReference>
<feature type="transmembrane region" description="Helical" evidence="7">
    <location>
        <begin position="61"/>
        <end position="82"/>
    </location>
</feature>
<evidence type="ECO:0000256" key="7">
    <source>
        <dbReference type="RuleBase" id="RU369079"/>
    </source>
</evidence>
<evidence type="ECO:0000259" key="8">
    <source>
        <dbReference type="Pfam" id="PF06808"/>
    </source>
</evidence>
<keyword evidence="4 7" id="KW-0812">Transmembrane</keyword>
<dbReference type="EMBL" id="SGXC01000003">
    <property type="protein sequence ID" value="RZS78676.1"/>
    <property type="molecule type" value="Genomic_DNA"/>
</dbReference>
<dbReference type="NCBIfam" id="TIGR00786">
    <property type="entry name" value="dctM"/>
    <property type="match status" value="1"/>
</dbReference>
<feature type="transmembrane region" description="Helical" evidence="7">
    <location>
        <begin position="368"/>
        <end position="388"/>
    </location>
</feature>
<feature type="transmembrane region" description="Helical" evidence="7">
    <location>
        <begin position="230"/>
        <end position="248"/>
    </location>
</feature>
<reference evidence="9 10" key="1">
    <citation type="submission" date="2019-02" db="EMBL/GenBank/DDBJ databases">
        <title>Genomic Encyclopedia of Type Strains, Phase IV (KMG-IV): sequencing the most valuable type-strain genomes for metagenomic binning, comparative biology and taxonomic classification.</title>
        <authorList>
            <person name="Goeker M."/>
        </authorList>
    </citation>
    <scope>NUCLEOTIDE SEQUENCE [LARGE SCALE GENOMIC DNA]</scope>
    <source>
        <strain evidence="9 10">K24</strain>
    </source>
</reference>
<comment type="subunit">
    <text evidence="7">The complex comprises the extracytoplasmic solute receptor protein and the two transmembrane proteins.</text>
</comment>
<evidence type="ECO:0000256" key="3">
    <source>
        <dbReference type="ARBA" id="ARBA00022519"/>
    </source>
</evidence>
<dbReference type="PANTHER" id="PTHR33362">
    <property type="entry name" value="SIALIC ACID TRAP TRANSPORTER PERMEASE PROTEIN SIAT-RELATED"/>
    <property type="match status" value="1"/>
</dbReference>
<dbReference type="Proteomes" id="UP000292445">
    <property type="component" value="Unassembled WGS sequence"/>
</dbReference>
<evidence type="ECO:0000256" key="1">
    <source>
        <dbReference type="ARBA" id="ARBA00004429"/>
    </source>
</evidence>
<comment type="subcellular location">
    <subcellularLocation>
        <location evidence="1 7">Cell inner membrane</location>
        <topology evidence="1 7">Multi-pass membrane protein</topology>
    </subcellularLocation>
</comment>
<keyword evidence="10" id="KW-1185">Reference proteome</keyword>
<feature type="transmembrane region" description="Helical" evidence="7">
    <location>
        <begin position="181"/>
        <end position="203"/>
    </location>
</feature>
<dbReference type="GO" id="GO:0005886">
    <property type="term" value="C:plasma membrane"/>
    <property type="evidence" value="ECO:0007669"/>
    <property type="project" value="UniProtKB-SubCell"/>
</dbReference>
<evidence type="ECO:0000256" key="2">
    <source>
        <dbReference type="ARBA" id="ARBA00022475"/>
    </source>
</evidence>
<keyword evidence="7" id="KW-0813">Transport</keyword>
<dbReference type="AlphaFoldDB" id="A0A4Q7N968"/>
<dbReference type="PANTHER" id="PTHR33362:SF5">
    <property type="entry name" value="C4-DICARBOXYLATE TRAP TRANSPORTER LARGE PERMEASE PROTEIN DCTM"/>
    <property type="match status" value="1"/>
</dbReference>
<feature type="transmembrane region" description="Helical" evidence="7">
    <location>
        <begin position="254"/>
        <end position="272"/>
    </location>
</feature>
<feature type="transmembrane region" description="Helical" evidence="7">
    <location>
        <begin position="102"/>
        <end position="133"/>
    </location>
</feature>